<gene>
    <name evidence="1" type="primary">nad3</name>
</gene>
<proteinExistence type="predicted"/>
<accession>K9JY79</accession>
<dbReference type="EMBL" id="HQ452830">
    <property type="protein sequence ID" value="ADZ61661.1"/>
    <property type="molecule type" value="Genomic_DNA"/>
</dbReference>
<sequence length="92" mass="9964">MAPSFHSWKSPINKIIKNTNNLTLKNMDAPLTIILNTGNKSAISTSKIKNNTTKTKNRVENGVRLALSGSNPHSKGVDFSSALEICGNLVKK</sequence>
<geneLocation type="mitochondrion" evidence="1"/>
<reference evidence="1" key="1">
    <citation type="submission" date="2010-10" db="EMBL/GenBank/DDBJ databases">
        <title>Cloning actin gene from Camellia sinensis.</title>
        <authorList>
            <person name="Zhao Y."/>
            <person name="Yang Y."/>
            <person name="Liu Z."/>
            <person name="Yang P.D.I."/>
        </authorList>
    </citation>
    <scope>NUCLEOTIDE SEQUENCE</scope>
</reference>
<organism evidence="1">
    <name type="scientific">Onchidium reevesii</name>
    <dbReference type="NCBI Taxonomy" id="2547651"/>
    <lineage>
        <taxon>Eukaryota</taxon>
        <taxon>Metazoa</taxon>
        <taxon>Spiralia</taxon>
        <taxon>Lophotrochozoa</taxon>
        <taxon>Mollusca</taxon>
        <taxon>Gastropoda</taxon>
        <taxon>Heterobranchia</taxon>
        <taxon>Euthyneura</taxon>
        <taxon>Panpulmonata</taxon>
        <taxon>Eupulmonata</taxon>
        <taxon>Systellommatophora</taxon>
        <taxon>Onchidioidea</taxon>
        <taxon>Onchidiidae</taxon>
        <taxon>Onchidium</taxon>
    </lineage>
</organism>
<dbReference type="AlphaFoldDB" id="K9JY79"/>
<name>K9JY79_9EUPU</name>
<keyword evidence="1" id="KW-0496">Mitochondrion</keyword>
<evidence type="ECO:0000313" key="1">
    <source>
        <dbReference type="EMBL" id="ADZ61661.1"/>
    </source>
</evidence>
<protein>
    <submittedName>
        <fullName evidence="1">NADH dehydrogenase subunit 3</fullName>
    </submittedName>
</protein>